<evidence type="ECO:0000313" key="1">
    <source>
        <dbReference type="EMBL" id="ANM46699.1"/>
    </source>
</evidence>
<protein>
    <submittedName>
        <fullName evidence="1">Uncharacterized protein</fullName>
    </submittedName>
</protein>
<name>A0A192YAG9_9CAUD</name>
<dbReference type="KEGG" id="vg:29066242"/>
<dbReference type="RefSeq" id="YP_009287211.1">
    <property type="nucleotide sequence ID" value="NC_031071.1"/>
</dbReference>
<accession>A0A192YAG9</accession>
<sequence length="95" mass="11344">MIYTKSKLYNDPRWIKKARYEKNRVGHCEKCWSTEHLICHHVIPLQWKNDMLEVNDFYKEVINVPTEVLCHKCHQGMERSGDLIDYARIIAEGLI</sequence>
<dbReference type="GeneID" id="29066242"/>
<organism evidence="1 2">
    <name type="scientific">Lactococcus phage D4410</name>
    <dbReference type="NCBI Taxonomy" id="1862958"/>
    <lineage>
        <taxon>Viruses</taxon>
        <taxon>Duplodnaviria</taxon>
        <taxon>Heunggongvirae</taxon>
        <taxon>Uroviricota</taxon>
        <taxon>Caudoviricetes</taxon>
        <taxon>Ceduovirus</taxon>
        <taxon>Ceduovirus D4410</taxon>
    </lineage>
</organism>
<dbReference type="OrthoDB" id="16328at10239"/>
<reference evidence="1" key="1">
    <citation type="journal article" date="2016" name="J. Gen. Virol.">
        <title>Genetic Determinants of Lactococcal C2likeviruses for Host Infection and Their Role in Phage Evolution.</title>
        <authorList>
            <person name="Romero D.A."/>
            <person name="Millen A.M."/>
            <person name="Tremblay D."/>
            <person name="Labrie S."/>
            <person name="Fengler K.A."/>
            <person name="Roos P."/>
        </authorList>
    </citation>
    <scope>NUCLEOTIDE SEQUENCE [LARGE SCALE GENOMIC DNA]</scope>
    <source>
        <strain evidence="1">D4410</strain>
    </source>
</reference>
<proteinExistence type="predicted"/>
<keyword evidence="2" id="KW-1185">Reference proteome</keyword>
<dbReference type="EMBL" id="KX373685">
    <property type="protein sequence ID" value="ANM46699.1"/>
    <property type="molecule type" value="Genomic_DNA"/>
</dbReference>
<evidence type="ECO:0000313" key="2">
    <source>
        <dbReference type="Proteomes" id="UP000214342"/>
    </source>
</evidence>
<dbReference type="Proteomes" id="UP000214342">
    <property type="component" value="Segment"/>
</dbReference>